<dbReference type="eggNOG" id="COG0457">
    <property type="taxonomic scope" value="Bacteria"/>
</dbReference>
<dbReference type="RefSeq" id="WP_041018119.1">
    <property type="nucleotide sequence ID" value="NZ_CCEJ010000008.1"/>
</dbReference>
<keyword evidence="1" id="KW-0802">TPR repeat</keyword>
<dbReference type="AlphaFoldDB" id="A0A090CZP0"/>
<protein>
    <submittedName>
        <fullName evidence="3">Conserved putative membrane protein</fullName>
    </submittedName>
</protein>
<comment type="caution">
    <text evidence="3">The sequence shown here is derived from an EMBL/GenBank/DDBJ whole genome shotgun (WGS) entry which is preliminary data.</text>
</comment>
<keyword evidence="2" id="KW-1133">Transmembrane helix</keyword>
<dbReference type="EMBL" id="CCEJ010000008">
    <property type="protein sequence ID" value="CDR34617.1"/>
    <property type="molecule type" value="Genomic_DNA"/>
</dbReference>
<name>A0A090CZP0_9BACT</name>
<keyword evidence="4" id="KW-1185">Reference proteome</keyword>
<evidence type="ECO:0000313" key="4">
    <source>
        <dbReference type="Proteomes" id="UP000031552"/>
    </source>
</evidence>
<feature type="repeat" description="TPR" evidence="1">
    <location>
        <begin position="78"/>
        <end position="111"/>
    </location>
</feature>
<dbReference type="InterPro" id="IPR019734">
    <property type="entry name" value="TPR_rpt"/>
</dbReference>
<feature type="transmembrane region" description="Helical" evidence="2">
    <location>
        <begin position="6"/>
        <end position="25"/>
    </location>
</feature>
<evidence type="ECO:0000256" key="2">
    <source>
        <dbReference type="SAM" id="Phobius"/>
    </source>
</evidence>
<dbReference type="OrthoDB" id="21558at2"/>
<dbReference type="PROSITE" id="PS50005">
    <property type="entry name" value="TPR"/>
    <property type="match status" value="1"/>
</dbReference>
<keyword evidence="2" id="KW-0812">Transmembrane</keyword>
<evidence type="ECO:0000313" key="3">
    <source>
        <dbReference type="EMBL" id="CDR34617.1"/>
    </source>
</evidence>
<gene>
    <name evidence="3" type="ORF">CSEC_1808</name>
</gene>
<reference evidence="3" key="1">
    <citation type="submission" date="2013-12" db="EMBL/GenBank/DDBJ databases">
        <authorList>
            <person name="Linke B."/>
        </authorList>
    </citation>
    <scope>NUCLEOTIDE SEQUENCE [LARGE SCALE GENOMIC DNA]</scope>
    <source>
        <strain evidence="3">CRIB-18</strain>
    </source>
</reference>
<reference evidence="3" key="2">
    <citation type="submission" date="2014-09" db="EMBL/GenBank/DDBJ databases">
        <title>Criblamydia sequanensis harbors a mega-plasmid encoding arsenite resistance.</title>
        <authorList>
            <person name="Bertelli C."/>
            <person name="Goesmann A."/>
            <person name="Greub G."/>
        </authorList>
    </citation>
    <scope>NUCLEOTIDE SEQUENCE [LARGE SCALE GENOMIC DNA]</scope>
    <source>
        <strain evidence="3">CRIB-18</strain>
    </source>
</reference>
<keyword evidence="2" id="KW-0472">Membrane</keyword>
<proteinExistence type="predicted"/>
<dbReference type="STRING" id="1437425.CSEC_1808"/>
<accession>A0A090CZP0</accession>
<dbReference type="SMART" id="SM00028">
    <property type="entry name" value="TPR"/>
    <property type="match status" value="1"/>
</dbReference>
<dbReference type="InterPro" id="IPR011990">
    <property type="entry name" value="TPR-like_helical_dom_sf"/>
</dbReference>
<evidence type="ECO:0000256" key="1">
    <source>
        <dbReference type="PROSITE-ProRule" id="PRU00339"/>
    </source>
</evidence>
<sequence>MNVLKSPLIIIAGLAFIIIPIFLFFMSPNLETKLQEAGTRYRSGESAKTVAEREENFNIALKNYLEVEKENDLRYSNGKLYYNIANSFFNLDEFAYAVYYYYKAIALRPLDEKVERNLAVALNKLGLKEEPNDSLKVITFFSPLTRKLQTFSLSWILFVVLASLYIWKEKPIYKQLAGTFLMVSALALSWIIFSALFSPKEGVLIQGVELKMDAGDQFAAVREEPLSAGLKVKILDFDKEREYYKIETSQDEIGFVPKNTLRVI</sequence>
<dbReference type="Gene3D" id="1.25.40.10">
    <property type="entry name" value="Tetratricopeptide repeat domain"/>
    <property type="match status" value="1"/>
</dbReference>
<dbReference type="SUPFAM" id="SSF48452">
    <property type="entry name" value="TPR-like"/>
    <property type="match status" value="1"/>
</dbReference>
<organism evidence="3 4">
    <name type="scientific">Candidatus Criblamydia sequanensis CRIB-18</name>
    <dbReference type="NCBI Taxonomy" id="1437425"/>
    <lineage>
        <taxon>Bacteria</taxon>
        <taxon>Pseudomonadati</taxon>
        <taxon>Chlamydiota</taxon>
        <taxon>Chlamydiia</taxon>
        <taxon>Parachlamydiales</taxon>
        <taxon>Candidatus Criblamydiaceae</taxon>
        <taxon>Candidatus Criblamydia</taxon>
    </lineage>
</organism>
<feature type="transmembrane region" description="Helical" evidence="2">
    <location>
        <begin position="179"/>
        <end position="197"/>
    </location>
</feature>
<feature type="transmembrane region" description="Helical" evidence="2">
    <location>
        <begin position="148"/>
        <end position="167"/>
    </location>
</feature>
<dbReference type="Proteomes" id="UP000031552">
    <property type="component" value="Unassembled WGS sequence"/>
</dbReference>